<accession>A0A5C6GFL8</accession>
<dbReference type="AlphaFoldDB" id="A0A5C6GFL8"/>
<feature type="compositionally biased region" description="Low complexity" evidence="1">
    <location>
        <begin position="108"/>
        <end position="120"/>
    </location>
</feature>
<evidence type="ECO:0000313" key="3">
    <source>
        <dbReference type="Proteomes" id="UP000317257"/>
    </source>
</evidence>
<feature type="compositionally biased region" description="Basic and acidic residues" evidence="1">
    <location>
        <begin position="80"/>
        <end position="89"/>
    </location>
</feature>
<feature type="compositionally biased region" description="Polar residues" evidence="1">
    <location>
        <begin position="133"/>
        <end position="144"/>
    </location>
</feature>
<gene>
    <name evidence="2" type="ORF">ED733_007627</name>
</gene>
<comment type="caution">
    <text evidence="2">The sequence shown here is derived from an EMBL/GenBank/DDBJ whole genome shotgun (WGS) entry which is preliminary data.</text>
</comment>
<feature type="compositionally biased region" description="Basic residues" evidence="1">
    <location>
        <begin position="70"/>
        <end position="79"/>
    </location>
</feature>
<dbReference type="EMBL" id="SBHS01000007">
    <property type="protein sequence ID" value="TWU75717.1"/>
    <property type="molecule type" value="Genomic_DNA"/>
</dbReference>
<dbReference type="Proteomes" id="UP000317257">
    <property type="component" value="Unassembled WGS sequence"/>
</dbReference>
<evidence type="ECO:0000256" key="1">
    <source>
        <dbReference type="SAM" id="MobiDB-lite"/>
    </source>
</evidence>
<feature type="region of interest" description="Disordered" evidence="1">
    <location>
        <begin position="1"/>
        <end position="144"/>
    </location>
</feature>
<reference evidence="3" key="1">
    <citation type="submission" date="2018-12" db="EMBL/GenBank/DDBJ databases">
        <title>The complete genome of Metarhizium rileyi, a key fungal pathogen of Lepidoptera.</title>
        <authorList>
            <person name="Binneck E."/>
            <person name="Lastra C.C.L."/>
            <person name="Sosa-Gomez D.R."/>
        </authorList>
    </citation>
    <scope>NUCLEOTIDE SEQUENCE [LARGE SCALE GENOMIC DNA]</scope>
    <source>
        <strain evidence="3">Cep018-CH2</strain>
    </source>
</reference>
<name>A0A5C6GFL8_METRR</name>
<protein>
    <submittedName>
        <fullName evidence="2">Uncharacterized protein</fullName>
    </submittedName>
</protein>
<sequence length="144" mass="15667">MSAPAQRATRQSFESGRAGAPGWPDDSAWRSRAATQVATKKVWLRALKSEPESQSESQSNLKPERDKREKRAHGRRRLREPRDAGDEAGGRGAKTRRRGDAKGQRPDQAQLLSSQAESQADTTACHSPGKVQLMSSSDGESNAA</sequence>
<proteinExistence type="predicted"/>
<evidence type="ECO:0000313" key="2">
    <source>
        <dbReference type="EMBL" id="TWU75717.1"/>
    </source>
</evidence>
<organism evidence="2 3">
    <name type="scientific">Metarhizium rileyi (strain RCEF 4871)</name>
    <name type="common">Nomuraea rileyi</name>
    <dbReference type="NCBI Taxonomy" id="1649241"/>
    <lineage>
        <taxon>Eukaryota</taxon>
        <taxon>Fungi</taxon>
        <taxon>Dikarya</taxon>
        <taxon>Ascomycota</taxon>
        <taxon>Pezizomycotina</taxon>
        <taxon>Sordariomycetes</taxon>
        <taxon>Hypocreomycetidae</taxon>
        <taxon>Hypocreales</taxon>
        <taxon>Clavicipitaceae</taxon>
        <taxon>Metarhizium</taxon>
    </lineage>
</organism>